<dbReference type="Pfam" id="PF00043">
    <property type="entry name" value="GST_C"/>
    <property type="match status" value="1"/>
</dbReference>
<dbReference type="PROSITE" id="PS50404">
    <property type="entry name" value="GST_NTER"/>
    <property type="match status" value="1"/>
</dbReference>
<feature type="domain" description="GST N-terminal" evidence="4">
    <location>
        <begin position="87"/>
        <end position="170"/>
    </location>
</feature>
<evidence type="ECO:0000259" key="4">
    <source>
        <dbReference type="PROSITE" id="PS50404"/>
    </source>
</evidence>
<dbReference type="Proteomes" id="UP000664521">
    <property type="component" value="Unassembled WGS sequence"/>
</dbReference>
<evidence type="ECO:0000256" key="1">
    <source>
        <dbReference type="ARBA" id="ARBA00007409"/>
    </source>
</evidence>
<dbReference type="Gene3D" id="3.40.30.10">
    <property type="entry name" value="Glutaredoxin"/>
    <property type="match status" value="1"/>
</dbReference>
<dbReference type="InterPro" id="IPR040079">
    <property type="entry name" value="Glutathione_S-Trfase"/>
</dbReference>
<organism evidence="5 6">
    <name type="scientific">Heterodermia speciosa</name>
    <dbReference type="NCBI Taxonomy" id="116794"/>
    <lineage>
        <taxon>Eukaryota</taxon>
        <taxon>Fungi</taxon>
        <taxon>Dikarya</taxon>
        <taxon>Ascomycota</taxon>
        <taxon>Pezizomycotina</taxon>
        <taxon>Lecanoromycetes</taxon>
        <taxon>OSLEUM clade</taxon>
        <taxon>Lecanoromycetidae</taxon>
        <taxon>Caliciales</taxon>
        <taxon>Physciaceae</taxon>
        <taxon>Heterodermia</taxon>
    </lineage>
</organism>
<dbReference type="SUPFAM" id="SSF52833">
    <property type="entry name" value="Thioredoxin-like"/>
    <property type="match status" value="1"/>
</dbReference>
<protein>
    <recommendedName>
        <fullName evidence="4">GST N-terminal domain-containing protein</fullName>
    </recommendedName>
</protein>
<dbReference type="SUPFAM" id="SSF47616">
    <property type="entry name" value="GST C-terminal domain-like"/>
    <property type="match status" value="1"/>
</dbReference>
<sequence>MEENMSTKMDDSFLFTPELDPSTDMPGPSEQSSGTQQPSVNVPLPSNNTTATAFRHGLSPSMKFVGKSWTESTTDPTTENSAENGQSSKITLYFLQSSRSIRIAWLLEELKLVYNLEYFDREPSMAAPVSFKQACGGSMGKAPVLVDGDLVIEESGAITQYLIATYDNLNYLLPSPDPLYVKTLLFMHAAEGTFLLHGLVPFYVKRADPDTPEATLEALKIDTGKDLDWLEAELKTSGTRYLVGDTVTAADTMMGFSVQFIMEFDLYPAQEEGVERWQYVIKWLGNIECSKPYQRAVKKTGHTLRPK</sequence>
<evidence type="ECO:0000256" key="3">
    <source>
        <dbReference type="SAM" id="MobiDB-lite"/>
    </source>
</evidence>
<dbReference type="InterPro" id="IPR036249">
    <property type="entry name" value="Thioredoxin-like_sf"/>
</dbReference>
<comment type="caution">
    <text evidence="5">The sequence shown here is derived from an EMBL/GenBank/DDBJ whole genome shotgun (WGS) entry which is preliminary data.</text>
</comment>
<name>A0A8H3J3L9_9LECA</name>
<feature type="region of interest" description="Disordered" evidence="3">
    <location>
        <begin position="1"/>
        <end position="53"/>
    </location>
</feature>
<feature type="compositionally biased region" description="Polar residues" evidence="3">
    <location>
        <begin position="29"/>
        <end position="52"/>
    </location>
</feature>
<dbReference type="InterPro" id="IPR036282">
    <property type="entry name" value="Glutathione-S-Trfase_C_sf"/>
</dbReference>
<evidence type="ECO:0000313" key="5">
    <source>
        <dbReference type="EMBL" id="CAF9940089.1"/>
    </source>
</evidence>
<dbReference type="Pfam" id="PF02798">
    <property type="entry name" value="GST_N"/>
    <property type="match status" value="1"/>
</dbReference>
<dbReference type="PANTHER" id="PTHR44051">
    <property type="entry name" value="GLUTATHIONE S-TRANSFERASE-RELATED"/>
    <property type="match status" value="1"/>
</dbReference>
<reference evidence="5" key="1">
    <citation type="submission" date="2021-03" db="EMBL/GenBank/DDBJ databases">
        <authorList>
            <person name="Tagirdzhanova G."/>
        </authorList>
    </citation>
    <scope>NUCLEOTIDE SEQUENCE</scope>
</reference>
<gene>
    <name evidence="5" type="ORF">HETSPECPRED_002161</name>
</gene>
<dbReference type="Gene3D" id="1.20.1050.10">
    <property type="match status" value="1"/>
</dbReference>
<proteinExistence type="inferred from homology"/>
<dbReference type="PANTHER" id="PTHR44051:SF9">
    <property type="entry name" value="GLUTATHIONE S-TRANSFERASE 1"/>
    <property type="match status" value="1"/>
</dbReference>
<comment type="similarity">
    <text evidence="1 2">Belongs to the GST superfamily.</text>
</comment>
<dbReference type="AlphaFoldDB" id="A0A8H3J3L9"/>
<evidence type="ECO:0000256" key="2">
    <source>
        <dbReference type="RuleBase" id="RU003494"/>
    </source>
</evidence>
<dbReference type="SFLD" id="SFLDS00019">
    <property type="entry name" value="Glutathione_Transferase_(cytos"/>
    <property type="match status" value="1"/>
</dbReference>
<dbReference type="InterPro" id="IPR004046">
    <property type="entry name" value="GST_C"/>
</dbReference>
<dbReference type="CDD" id="cd03046">
    <property type="entry name" value="GST_N_GTT1_like"/>
    <property type="match status" value="1"/>
</dbReference>
<dbReference type="EMBL" id="CAJPDS010000145">
    <property type="protein sequence ID" value="CAF9940089.1"/>
    <property type="molecule type" value="Genomic_DNA"/>
</dbReference>
<keyword evidence="6" id="KW-1185">Reference proteome</keyword>
<dbReference type="OrthoDB" id="2309723at2759"/>
<dbReference type="InterPro" id="IPR004045">
    <property type="entry name" value="Glutathione_S-Trfase_N"/>
</dbReference>
<evidence type="ECO:0000313" key="6">
    <source>
        <dbReference type="Proteomes" id="UP000664521"/>
    </source>
</evidence>
<dbReference type="SFLD" id="SFLDG00358">
    <property type="entry name" value="Main_(cytGST)"/>
    <property type="match status" value="1"/>
</dbReference>
<accession>A0A8H3J3L9</accession>